<dbReference type="CDD" id="cd00882">
    <property type="entry name" value="Ras_like_GTPase"/>
    <property type="match status" value="1"/>
</dbReference>
<dbReference type="PANTHER" id="PTHR42708">
    <property type="entry name" value="ATP/GTP-BINDING PROTEIN-RELATED"/>
    <property type="match status" value="1"/>
</dbReference>
<reference evidence="5 6" key="2">
    <citation type="submission" date="2019-09" db="EMBL/GenBank/DDBJ databases">
        <authorList>
            <person name="Jin C."/>
        </authorList>
    </citation>
    <scope>NUCLEOTIDE SEQUENCE [LARGE SCALE GENOMIC DNA]</scope>
    <source>
        <strain evidence="5 6">AN110305</strain>
    </source>
</reference>
<dbReference type="GO" id="GO:0016787">
    <property type="term" value="F:hydrolase activity"/>
    <property type="evidence" value="ECO:0007669"/>
    <property type="project" value="UniProtKB-KW"/>
</dbReference>
<dbReference type="SUPFAM" id="SSF52540">
    <property type="entry name" value="P-loop containing nucleoside triphosphate hydrolases"/>
    <property type="match status" value="1"/>
</dbReference>
<dbReference type="GO" id="GO:0005524">
    <property type="term" value="F:ATP binding"/>
    <property type="evidence" value="ECO:0007669"/>
    <property type="project" value="UniProtKB-KW"/>
</dbReference>
<keyword evidence="6" id="KW-1185">Reference proteome</keyword>
<evidence type="ECO:0000256" key="4">
    <source>
        <dbReference type="ARBA" id="ARBA00023134"/>
    </source>
</evidence>
<dbReference type="GO" id="GO:0005525">
    <property type="term" value="F:GTP binding"/>
    <property type="evidence" value="ECO:0007669"/>
    <property type="project" value="UniProtKB-KW"/>
</dbReference>
<dbReference type="AlphaFoldDB" id="A0A5B2WYV8"/>
<dbReference type="PANTHER" id="PTHR42708:SF1">
    <property type="entry name" value="GLIDING MOTILITY PROTEIN MGLA"/>
    <property type="match status" value="1"/>
</dbReference>
<reference evidence="5 6" key="1">
    <citation type="submission" date="2019-09" db="EMBL/GenBank/DDBJ databases">
        <title>Goodfellowia gen. nov., a new genus of the Pseudonocardineae related to Actinoalloteichus, containing Goodfellowia coeruleoviolacea gen. nov., comb. nov. gen. nov., comb. nov.</title>
        <authorList>
            <person name="Labeda D."/>
        </authorList>
    </citation>
    <scope>NUCLEOTIDE SEQUENCE [LARGE SCALE GENOMIC DNA]</scope>
    <source>
        <strain evidence="5 6">AN110305</strain>
    </source>
</reference>
<dbReference type="InterPro" id="IPR027417">
    <property type="entry name" value="P-loop_NTPase"/>
</dbReference>
<dbReference type="Proteomes" id="UP000323454">
    <property type="component" value="Unassembled WGS sequence"/>
</dbReference>
<dbReference type="InterPro" id="IPR052705">
    <property type="entry name" value="Gliding_Motility_GTPase"/>
</dbReference>
<keyword evidence="3" id="KW-0378">Hydrolase</keyword>
<keyword evidence="5" id="KW-0067">ATP-binding</keyword>
<name>A0A5B2WYV8_9PSEU</name>
<dbReference type="OrthoDB" id="3371691at2"/>
<comment type="similarity">
    <text evidence="1">Belongs to the GPN-loop GTPase family.</text>
</comment>
<evidence type="ECO:0000256" key="3">
    <source>
        <dbReference type="ARBA" id="ARBA00022801"/>
    </source>
</evidence>
<organism evidence="5 6">
    <name type="scientific">Solihabitans fulvus</name>
    <dbReference type="NCBI Taxonomy" id="1892852"/>
    <lineage>
        <taxon>Bacteria</taxon>
        <taxon>Bacillati</taxon>
        <taxon>Actinomycetota</taxon>
        <taxon>Actinomycetes</taxon>
        <taxon>Pseudonocardiales</taxon>
        <taxon>Pseudonocardiaceae</taxon>
        <taxon>Solihabitans</taxon>
    </lineage>
</organism>
<evidence type="ECO:0000313" key="5">
    <source>
        <dbReference type="EMBL" id="KAA2256094.1"/>
    </source>
</evidence>
<gene>
    <name evidence="5" type="ORF">F0L68_26985</name>
</gene>
<dbReference type="Pfam" id="PF03029">
    <property type="entry name" value="ATP_bind_1"/>
    <property type="match status" value="1"/>
</dbReference>
<dbReference type="Gene3D" id="3.40.50.300">
    <property type="entry name" value="P-loop containing nucleotide triphosphate hydrolases"/>
    <property type="match status" value="1"/>
</dbReference>
<keyword evidence="4" id="KW-0342">GTP-binding</keyword>
<evidence type="ECO:0000313" key="6">
    <source>
        <dbReference type="Proteomes" id="UP000323454"/>
    </source>
</evidence>
<dbReference type="EMBL" id="VUOB01000053">
    <property type="protein sequence ID" value="KAA2256094.1"/>
    <property type="molecule type" value="Genomic_DNA"/>
</dbReference>
<comment type="caution">
    <text evidence="5">The sequence shown here is derived from an EMBL/GenBank/DDBJ whole genome shotgun (WGS) entry which is preliminary data.</text>
</comment>
<evidence type="ECO:0000256" key="1">
    <source>
        <dbReference type="ARBA" id="ARBA00005290"/>
    </source>
</evidence>
<accession>A0A5B2WYV8</accession>
<keyword evidence="2" id="KW-0547">Nucleotide-binding</keyword>
<dbReference type="RefSeq" id="WP_149852624.1">
    <property type="nucleotide sequence ID" value="NZ_VUOB01000053.1"/>
</dbReference>
<protein>
    <submittedName>
        <fullName evidence="5">ATP-binding protein</fullName>
    </submittedName>
</protein>
<sequence length="209" mass="22616">MVSVESESQSGSALLASAVKILIAGGFGVGKTTMVGSVSEITPLSTEEMLTEVSVGVDDLVGIEDKTTTTVALDFGRITINPELILYLFGTPGQGRFWFMWDELAFGALGAVVLADTRRLDSCFPSIDFFERREVPFIVAVNCFEDAEFYRVDEVRQALAISQDVPIVLCDVRQRESSKRVLLSLLEYIIALAAAEAQAPAPAEEPATT</sequence>
<dbReference type="InterPro" id="IPR004130">
    <property type="entry name" value="Gpn"/>
</dbReference>
<proteinExistence type="inferred from homology"/>
<evidence type="ECO:0000256" key="2">
    <source>
        <dbReference type="ARBA" id="ARBA00022741"/>
    </source>
</evidence>